<sequence>YTCHQLGSGGIVVQLSQPYVVSSMRILLWDVDNRSYGYYIETSTDNTNWSMIVDKRNEDC</sequence>
<proteinExistence type="predicted"/>
<dbReference type="PANTHER" id="PTHR46306">
    <property type="entry name" value="BTB/POZ DOMAIN-CONTAINING PROTEIN 9"/>
    <property type="match status" value="1"/>
</dbReference>
<dbReference type="Gene3D" id="2.60.120.260">
    <property type="entry name" value="Galactose-binding domain-like"/>
    <property type="match status" value="1"/>
</dbReference>
<comment type="caution">
    <text evidence="2">The sequence shown here is derived from an EMBL/GenBank/DDBJ whole genome shotgun (WGS) entry which is preliminary data.</text>
</comment>
<feature type="non-terminal residue" evidence="2">
    <location>
        <position position="60"/>
    </location>
</feature>
<dbReference type="InterPro" id="IPR008979">
    <property type="entry name" value="Galactose-bd-like_sf"/>
</dbReference>
<dbReference type="GO" id="GO:0050804">
    <property type="term" value="P:modulation of chemical synaptic transmission"/>
    <property type="evidence" value="ECO:0007669"/>
    <property type="project" value="TreeGrafter"/>
</dbReference>
<reference evidence="2" key="1">
    <citation type="submission" date="2021-02" db="EMBL/GenBank/DDBJ databases">
        <authorList>
            <person name="Nowell W R."/>
        </authorList>
    </citation>
    <scope>NUCLEOTIDE SEQUENCE</scope>
</reference>
<evidence type="ECO:0008006" key="4">
    <source>
        <dbReference type="Google" id="ProtNLM"/>
    </source>
</evidence>
<accession>A0A8S2YBM2</accession>
<evidence type="ECO:0000313" key="1">
    <source>
        <dbReference type="EMBL" id="CAF1670742.1"/>
    </source>
</evidence>
<dbReference type="SUPFAM" id="SSF49785">
    <property type="entry name" value="Galactose-binding domain-like"/>
    <property type="match status" value="1"/>
</dbReference>
<dbReference type="EMBL" id="CAJOBA010108000">
    <property type="protein sequence ID" value="CAF4544336.1"/>
    <property type="molecule type" value="Genomic_DNA"/>
</dbReference>
<dbReference type="GO" id="GO:0048512">
    <property type="term" value="P:circadian behavior"/>
    <property type="evidence" value="ECO:0007669"/>
    <property type="project" value="TreeGrafter"/>
</dbReference>
<organism evidence="2 3">
    <name type="scientific">Didymodactylos carnosus</name>
    <dbReference type="NCBI Taxonomy" id="1234261"/>
    <lineage>
        <taxon>Eukaryota</taxon>
        <taxon>Metazoa</taxon>
        <taxon>Spiralia</taxon>
        <taxon>Gnathifera</taxon>
        <taxon>Rotifera</taxon>
        <taxon>Eurotatoria</taxon>
        <taxon>Bdelloidea</taxon>
        <taxon>Philodinida</taxon>
        <taxon>Philodinidae</taxon>
        <taxon>Didymodactylos</taxon>
    </lineage>
</organism>
<protein>
    <recommendedName>
        <fullName evidence="4">F5/8 type C domain-containing protein</fullName>
    </recommendedName>
</protein>
<dbReference type="InterPro" id="IPR052407">
    <property type="entry name" value="BTB_POZ_domain_cont_9"/>
</dbReference>
<evidence type="ECO:0000313" key="2">
    <source>
        <dbReference type="EMBL" id="CAF4544336.1"/>
    </source>
</evidence>
<gene>
    <name evidence="1" type="ORF">OVA965_LOCUS45712</name>
    <name evidence="2" type="ORF">TMI583_LOCUS49456</name>
</gene>
<feature type="non-terminal residue" evidence="2">
    <location>
        <position position="1"/>
    </location>
</feature>
<dbReference type="EMBL" id="CAJNOK010074439">
    <property type="protein sequence ID" value="CAF1670742.1"/>
    <property type="molecule type" value="Genomic_DNA"/>
</dbReference>
<dbReference type="Proteomes" id="UP000677228">
    <property type="component" value="Unassembled WGS sequence"/>
</dbReference>
<dbReference type="GO" id="GO:0008344">
    <property type="term" value="P:adult locomotory behavior"/>
    <property type="evidence" value="ECO:0007669"/>
    <property type="project" value="TreeGrafter"/>
</dbReference>
<dbReference type="AlphaFoldDB" id="A0A8S2YBM2"/>
<evidence type="ECO:0000313" key="3">
    <source>
        <dbReference type="Proteomes" id="UP000682733"/>
    </source>
</evidence>
<dbReference type="PANTHER" id="PTHR46306:SF1">
    <property type="entry name" value="BTB_POZ DOMAIN-CONTAINING PROTEIN 9"/>
    <property type="match status" value="1"/>
</dbReference>
<dbReference type="Proteomes" id="UP000682733">
    <property type="component" value="Unassembled WGS sequence"/>
</dbReference>
<dbReference type="GO" id="GO:0005737">
    <property type="term" value="C:cytoplasm"/>
    <property type="evidence" value="ECO:0007669"/>
    <property type="project" value="TreeGrafter"/>
</dbReference>
<name>A0A8S2YBM2_9BILA</name>